<evidence type="ECO:0000313" key="2">
    <source>
        <dbReference type="Proteomes" id="UP000494256"/>
    </source>
</evidence>
<proteinExistence type="predicted"/>
<dbReference type="EMBL" id="CADEBD010000309">
    <property type="protein sequence ID" value="CAB3241025.1"/>
    <property type="molecule type" value="Genomic_DNA"/>
</dbReference>
<evidence type="ECO:0000313" key="1">
    <source>
        <dbReference type="EMBL" id="CAB3241025.1"/>
    </source>
</evidence>
<comment type="caution">
    <text evidence="1">The sequence shown here is derived from an EMBL/GenBank/DDBJ whole genome shotgun (WGS) entry which is preliminary data.</text>
</comment>
<name>A0A8S1A743_ARCPL</name>
<gene>
    <name evidence="1" type="ORF">APLA_LOCUS9361</name>
</gene>
<reference evidence="1 2" key="1">
    <citation type="submission" date="2020-04" db="EMBL/GenBank/DDBJ databases">
        <authorList>
            <person name="Wallbank WR R."/>
            <person name="Pardo Diaz C."/>
            <person name="Kozak K."/>
            <person name="Martin S."/>
            <person name="Jiggins C."/>
            <person name="Moest M."/>
            <person name="Warren A I."/>
            <person name="Byers J.R.P. K."/>
            <person name="Montejo-Kovacevich G."/>
            <person name="Yen C E."/>
        </authorList>
    </citation>
    <scope>NUCLEOTIDE SEQUENCE [LARGE SCALE GENOMIC DNA]</scope>
</reference>
<dbReference type="AlphaFoldDB" id="A0A8S1A743"/>
<accession>A0A8S1A743</accession>
<organism evidence="1 2">
    <name type="scientific">Arctia plantaginis</name>
    <name type="common">Wood tiger moth</name>
    <name type="synonym">Phalaena plantaginis</name>
    <dbReference type="NCBI Taxonomy" id="874455"/>
    <lineage>
        <taxon>Eukaryota</taxon>
        <taxon>Metazoa</taxon>
        <taxon>Ecdysozoa</taxon>
        <taxon>Arthropoda</taxon>
        <taxon>Hexapoda</taxon>
        <taxon>Insecta</taxon>
        <taxon>Pterygota</taxon>
        <taxon>Neoptera</taxon>
        <taxon>Endopterygota</taxon>
        <taxon>Lepidoptera</taxon>
        <taxon>Glossata</taxon>
        <taxon>Ditrysia</taxon>
        <taxon>Noctuoidea</taxon>
        <taxon>Erebidae</taxon>
        <taxon>Arctiinae</taxon>
        <taxon>Arctia</taxon>
    </lineage>
</organism>
<sequence length="80" mass="9474">MKWVYFVRFARFVRALCGRAGRVSRQTHMLRLFWAGGDERSAGIERTRSRSGGRRLSIHCYQTPRRARYANAHDKLFRKS</sequence>
<protein>
    <submittedName>
        <fullName evidence="1">Uncharacterized protein</fullName>
    </submittedName>
</protein>
<dbReference type="OrthoDB" id="6510765at2759"/>
<dbReference type="Proteomes" id="UP000494256">
    <property type="component" value="Unassembled WGS sequence"/>
</dbReference>